<organism evidence="2 3">
    <name type="scientific">Ilex paraguariensis</name>
    <name type="common">yerba mate</name>
    <dbReference type="NCBI Taxonomy" id="185542"/>
    <lineage>
        <taxon>Eukaryota</taxon>
        <taxon>Viridiplantae</taxon>
        <taxon>Streptophyta</taxon>
        <taxon>Embryophyta</taxon>
        <taxon>Tracheophyta</taxon>
        <taxon>Spermatophyta</taxon>
        <taxon>Magnoliopsida</taxon>
        <taxon>eudicotyledons</taxon>
        <taxon>Gunneridae</taxon>
        <taxon>Pentapetalae</taxon>
        <taxon>asterids</taxon>
        <taxon>campanulids</taxon>
        <taxon>Aquifoliales</taxon>
        <taxon>Aquifoliaceae</taxon>
        <taxon>Ilex</taxon>
    </lineage>
</organism>
<gene>
    <name evidence="2" type="ORF">ILEXP_LOCUS47383</name>
</gene>
<name>A0ABC8UBZ1_9AQUA</name>
<reference evidence="2 3" key="1">
    <citation type="submission" date="2024-02" db="EMBL/GenBank/DDBJ databases">
        <authorList>
            <person name="Vignale AGUSTIN F."/>
            <person name="Sosa J E."/>
            <person name="Modenutti C."/>
        </authorList>
    </citation>
    <scope>NUCLEOTIDE SEQUENCE [LARGE SCALE GENOMIC DNA]</scope>
</reference>
<proteinExistence type="predicted"/>
<evidence type="ECO:0000256" key="1">
    <source>
        <dbReference type="SAM" id="MobiDB-lite"/>
    </source>
</evidence>
<feature type="region of interest" description="Disordered" evidence="1">
    <location>
        <begin position="118"/>
        <end position="158"/>
    </location>
</feature>
<dbReference type="EMBL" id="CAUOFW020007057">
    <property type="protein sequence ID" value="CAK9177495.1"/>
    <property type="molecule type" value="Genomic_DNA"/>
</dbReference>
<protein>
    <submittedName>
        <fullName evidence="2">Uncharacterized protein</fullName>
    </submittedName>
</protein>
<dbReference type="AlphaFoldDB" id="A0ABC8UBZ1"/>
<comment type="caution">
    <text evidence="2">The sequence shown here is derived from an EMBL/GenBank/DDBJ whole genome shotgun (WGS) entry which is preliminary data.</text>
</comment>
<accession>A0ABC8UBZ1</accession>
<keyword evidence="3" id="KW-1185">Reference proteome</keyword>
<evidence type="ECO:0000313" key="2">
    <source>
        <dbReference type="EMBL" id="CAK9177495.1"/>
    </source>
</evidence>
<feature type="compositionally biased region" description="Basic and acidic residues" evidence="1">
    <location>
        <begin position="133"/>
        <end position="146"/>
    </location>
</feature>
<dbReference type="Proteomes" id="UP001642360">
    <property type="component" value="Unassembled WGS sequence"/>
</dbReference>
<evidence type="ECO:0000313" key="3">
    <source>
        <dbReference type="Proteomes" id="UP001642360"/>
    </source>
</evidence>
<sequence length="198" mass="20703">MEMEASSIKQAGAVGSRLEDRLPTSGEVKGDALLPIWRRLRGSSTHVWRSQGRCPLTHMAAPTKATPKVTTAEKRRSSMTLVWEAFVCIVLGGSLSMPSVVSRMDTDVRTSGGEHFIGIGVGPGSGNGSKQASRVEDDASRMKGDTLEGSGARGKEGDALGTLGEVQMLGADLGLGLGYMGNTVVVPARWMTGGDPMG</sequence>